<evidence type="ECO:0000313" key="1">
    <source>
        <dbReference type="EMBL" id="KKK95388.1"/>
    </source>
</evidence>
<dbReference type="AlphaFoldDB" id="A0A0F8ZNH6"/>
<dbReference type="EMBL" id="LAZR01046932">
    <property type="protein sequence ID" value="KKK95388.1"/>
    <property type="molecule type" value="Genomic_DNA"/>
</dbReference>
<sequence>TSIDVYVGSQDNPEGAVTWSSAFAFDPTTDDKVDVDPPVEGRYIAVRFETPNTTAIAWKLDGYDLELALLGKF</sequence>
<organism evidence="1">
    <name type="scientific">marine sediment metagenome</name>
    <dbReference type="NCBI Taxonomy" id="412755"/>
    <lineage>
        <taxon>unclassified sequences</taxon>
        <taxon>metagenomes</taxon>
        <taxon>ecological metagenomes</taxon>
    </lineage>
</organism>
<protein>
    <submittedName>
        <fullName evidence="1">Uncharacterized protein</fullName>
    </submittedName>
</protein>
<gene>
    <name evidence="1" type="ORF">LCGC14_2673340</name>
</gene>
<comment type="caution">
    <text evidence="1">The sequence shown here is derived from an EMBL/GenBank/DDBJ whole genome shotgun (WGS) entry which is preliminary data.</text>
</comment>
<feature type="non-terminal residue" evidence="1">
    <location>
        <position position="1"/>
    </location>
</feature>
<name>A0A0F8ZNH6_9ZZZZ</name>
<reference evidence="1" key="1">
    <citation type="journal article" date="2015" name="Nature">
        <title>Complex archaea that bridge the gap between prokaryotes and eukaryotes.</title>
        <authorList>
            <person name="Spang A."/>
            <person name="Saw J.H."/>
            <person name="Jorgensen S.L."/>
            <person name="Zaremba-Niedzwiedzka K."/>
            <person name="Martijn J."/>
            <person name="Lind A.E."/>
            <person name="van Eijk R."/>
            <person name="Schleper C."/>
            <person name="Guy L."/>
            <person name="Ettema T.J."/>
        </authorList>
    </citation>
    <scope>NUCLEOTIDE SEQUENCE</scope>
</reference>
<accession>A0A0F8ZNH6</accession>
<proteinExistence type="predicted"/>